<dbReference type="Proteomes" id="UP000015103">
    <property type="component" value="Unassembled WGS sequence"/>
</dbReference>
<name>T1HUC1_RHOPR</name>
<accession>T1HUC1</accession>
<protein>
    <submittedName>
        <fullName evidence="1">Uncharacterized protein</fullName>
    </submittedName>
</protein>
<dbReference type="EMBL" id="ACPB03019120">
    <property type="status" value="NOT_ANNOTATED_CDS"/>
    <property type="molecule type" value="Genomic_DNA"/>
</dbReference>
<sequence length="45" mass="5123">MGAKVQAWTSKALTWLKLLLYSKLNLLESSKCKLQQQSRRSDGNV</sequence>
<evidence type="ECO:0000313" key="1">
    <source>
        <dbReference type="EnsemblMetazoa" id="RPRC007641-PA"/>
    </source>
</evidence>
<dbReference type="InParanoid" id="T1HUC1"/>
<dbReference type="HOGENOM" id="CLU_3208181_0_0_1"/>
<dbReference type="AlphaFoldDB" id="T1HUC1"/>
<proteinExistence type="predicted"/>
<evidence type="ECO:0000313" key="2">
    <source>
        <dbReference type="Proteomes" id="UP000015103"/>
    </source>
</evidence>
<dbReference type="EnsemblMetazoa" id="RPRC007641-RA">
    <property type="protein sequence ID" value="RPRC007641-PA"/>
    <property type="gene ID" value="RPRC007641"/>
</dbReference>
<organism evidence="1 2">
    <name type="scientific">Rhodnius prolixus</name>
    <name type="common">Triatomid bug</name>
    <dbReference type="NCBI Taxonomy" id="13249"/>
    <lineage>
        <taxon>Eukaryota</taxon>
        <taxon>Metazoa</taxon>
        <taxon>Ecdysozoa</taxon>
        <taxon>Arthropoda</taxon>
        <taxon>Hexapoda</taxon>
        <taxon>Insecta</taxon>
        <taxon>Pterygota</taxon>
        <taxon>Neoptera</taxon>
        <taxon>Paraneoptera</taxon>
        <taxon>Hemiptera</taxon>
        <taxon>Heteroptera</taxon>
        <taxon>Panheteroptera</taxon>
        <taxon>Cimicomorpha</taxon>
        <taxon>Reduviidae</taxon>
        <taxon>Triatominae</taxon>
        <taxon>Rhodnius</taxon>
    </lineage>
</organism>
<reference evidence="1" key="1">
    <citation type="submission" date="2015-05" db="UniProtKB">
        <authorList>
            <consortium name="EnsemblMetazoa"/>
        </authorList>
    </citation>
    <scope>IDENTIFICATION</scope>
</reference>
<dbReference type="EMBL" id="ACPB03019119">
    <property type="status" value="NOT_ANNOTATED_CDS"/>
    <property type="molecule type" value="Genomic_DNA"/>
</dbReference>
<keyword evidence="2" id="KW-1185">Reference proteome</keyword>